<gene>
    <name evidence="5" type="ORF">OL599_22280</name>
</gene>
<evidence type="ECO:0000256" key="2">
    <source>
        <dbReference type="ARBA" id="ARBA00022723"/>
    </source>
</evidence>
<proteinExistence type="inferred from homology"/>
<comment type="similarity">
    <text evidence="1">Belongs to the HpcH/HpaI aldolase family.</text>
</comment>
<comment type="caution">
    <text evidence="5">The sequence shown here is derived from an EMBL/GenBank/DDBJ whole genome shotgun (WGS) entry which is preliminary data.</text>
</comment>
<dbReference type="InterPro" id="IPR005000">
    <property type="entry name" value="Aldolase/citrate-lyase_domain"/>
</dbReference>
<evidence type="ECO:0000256" key="3">
    <source>
        <dbReference type="ARBA" id="ARBA00023239"/>
    </source>
</evidence>
<keyword evidence="6" id="KW-1185">Reference proteome</keyword>
<dbReference type="Gene3D" id="3.20.20.60">
    <property type="entry name" value="Phosphoenolpyruvate-binding domains"/>
    <property type="match status" value="1"/>
</dbReference>
<dbReference type="InterPro" id="IPR050251">
    <property type="entry name" value="HpcH-HpaI_aldolase"/>
</dbReference>
<dbReference type="Pfam" id="PF03328">
    <property type="entry name" value="HpcH_HpaI"/>
    <property type="match status" value="1"/>
</dbReference>
<feature type="domain" description="HpcH/HpaI aldolase/citrate lyase" evidence="4">
    <location>
        <begin position="19"/>
        <end position="241"/>
    </location>
</feature>
<dbReference type="EMBL" id="JAPDNT010000034">
    <property type="protein sequence ID" value="MCW3477300.1"/>
    <property type="molecule type" value="Genomic_DNA"/>
</dbReference>
<dbReference type="InterPro" id="IPR015813">
    <property type="entry name" value="Pyrv/PenolPyrv_kinase-like_dom"/>
</dbReference>
<dbReference type="PANTHER" id="PTHR30502">
    <property type="entry name" value="2-KETO-3-DEOXY-L-RHAMNONATE ALDOLASE"/>
    <property type="match status" value="1"/>
</dbReference>
<evidence type="ECO:0000313" key="6">
    <source>
        <dbReference type="Proteomes" id="UP001165679"/>
    </source>
</evidence>
<dbReference type="SUPFAM" id="SSF51621">
    <property type="entry name" value="Phosphoenolpyruvate/pyruvate domain"/>
    <property type="match status" value="1"/>
</dbReference>
<dbReference type="AlphaFoldDB" id="A0AA41YR34"/>
<evidence type="ECO:0000256" key="1">
    <source>
        <dbReference type="ARBA" id="ARBA00005568"/>
    </source>
</evidence>
<evidence type="ECO:0000259" key="4">
    <source>
        <dbReference type="Pfam" id="PF03328"/>
    </source>
</evidence>
<reference evidence="5" key="1">
    <citation type="submission" date="2022-09" db="EMBL/GenBank/DDBJ databases">
        <title>Rhodovastum sp. nov. RN2-1 isolated from soil in Seongnam, South Korea.</title>
        <authorList>
            <person name="Le N.T."/>
        </authorList>
    </citation>
    <scope>NUCLEOTIDE SEQUENCE</scope>
    <source>
        <strain evidence="5">RN2-1</strain>
    </source>
</reference>
<reference evidence="5" key="2">
    <citation type="submission" date="2022-10" db="EMBL/GenBank/DDBJ databases">
        <authorList>
            <person name="Trinh H.N."/>
        </authorList>
    </citation>
    <scope>NUCLEOTIDE SEQUENCE</scope>
    <source>
        <strain evidence="5">RN2-1</strain>
    </source>
</reference>
<keyword evidence="3 5" id="KW-0456">Lyase</keyword>
<organism evidence="5 6">
    <name type="scientific">Limobrevibacterium gyesilva</name>
    <dbReference type="NCBI Taxonomy" id="2991712"/>
    <lineage>
        <taxon>Bacteria</taxon>
        <taxon>Pseudomonadati</taxon>
        <taxon>Pseudomonadota</taxon>
        <taxon>Alphaproteobacteria</taxon>
        <taxon>Acetobacterales</taxon>
        <taxon>Acetobacteraceae</taxon>
        <taxon>Limobrevibacterium</taxon>
    </lineage>
</organism>
<keyword evidence="2" id="KW-0479">Metal-binding</keyword>
<name>A0AA41YR34_9PROT</name>
<dbReference type="GO" id="GO:0016832">
    <property type="term" value="F:aldehyde-lyase activity"/>
    <property type="evidence" value="ECO:0007669"/>
    <property type="project" value="TreeGrafter"/>
</dbReference>
<protein>
    <submittedName>
        <fullName evidence="5">Aldolase/citrate lyase family protein</fullName>
    </submittedName>
</protein>
<dbReference type="GO" id="GO:0046872">
    <property type="term" value="F:metal ion binding"/>
    <property type="evidence" value="ECO:0007669"/>
    <property type="project" value="UniProtKB-KW"/>
</dbReference>
<evidence type="ECO:0000313" key="5">
    <source>
        <dbReference type="EMBL" id="MCW3477300.1"/>
    </source>
</evidence>
<dbReference type="InterPro" id="IPR040442">
    <property type="entry name" value="Pyrv_kinase-like_dom_sf"/>
</dbReference>
<dbReference type="Proteomes" id="UP001165679">
    <property type="component" value="Unassembled WGS sequence"/>
</dbReference>
<dbReference type="PANTHER" id="PTHR30502:SF0">
    <property type="entry name" value="PHOSPHOENOLPYRUVATE CARBOXYLASE FAMILY PROTEIN"/>
    <property type="match status" value="1"/>
</dbReference>
<dbReference type="GO" id="GO:0005737">
    <property type="term" value="C:cytoplasm"/>
    <property type="evidence" value="ECO:0007669"/>
    <property type="project" value="TreeGrafter"/>
</dbReference>
<sequence>MYRPNAAKRRLQAGEKILGCWSALGSPAVVELLGFAGFDYILLDQEHGIGEPSNLLAQLQAMSATACTSIVRVPWNDHVYLKRVLDAGVEGVMVPSIETAEEARAAVAACRYPPVGHRGAGASSARASNYGMAPDYVATCADNLLIALQIESAKGVENIDSILAVEGIDVMFIGPHDLSGTIGQLGNLKHPDVAALIARAEERILARGLPMGTVPHPGCSALDMFARGYSFVNAGSDVSRLRDSSLSDVRAFRQSFRAKDVAA</sequence>
<accession>A0AA41YR34</accession>
<dbReference type="RefSeq" id="WP_264716238.1">
    <property type="nucleotide sequence ID" value="NZ_JAPDNT010000034.1"/>
</dbReference>